<dbReference type="EMBL" id="VNHW01000020">
    <property type="protein sequence ID" value="TYP82049.1"/>
    <property type="molecule type" value="Genomic_DNA"/>
</dbReference>
<comment type="caution">
    <text evidence="1">The sequence shown here is derived from an EMBL/GenBank/DDBJ whole genome shotgun (WGS) entry which is preliminary data.</text>
</comment>
<evidence type="ECO:0000313" key="2">
    <source>
        <dbReference type="Proteomes" id="UP000322499"/>
    </source>
</evidence>
<dbReference type="Proteomes" id="UP000322499">
    <property type="component" value="Unassembled WGS sequence"/>
</dbReference>
<name>A0A5S5CQ87_9ACTN</name>
<gene>
    <name evidence="1" type="ORF">BD833_12033</name>
</gene>
<evidence type="ECO:0000313" key="1">
    <source>
        <dbReference type="EMBL" id="TYP82049.1"/>
    </source>
</evidence>
<reference evidence="1 2" key="1">
    <citation type="submission" date="2019-07" db="EMBL/GenBank/DDBJ databases">
        <title>Genomic Encyclopedia of Archaeal and Bacterial Type Strains, Phase II (KMG-II): from individual species to whole genera.</title>
        <authorList>
            <person name="Goeker M."/>
        </authorList>
    </citation>
    <scope>NUCLEOTIDE SEQUENCE [LARGE SCALE GENOMIC DNA]</scope>
    <source>
        <strain evidence="1 2">DSM 46842</strain>
    </source>
</reference>
<keyword evidence="2" id="KW-1185">Reference proteome</keyword>
<accession>A0A5S5CQ87</accession>
<sequence length="53" mass="5846">MTAAHVVPRGDLIEHETTEFCACGPRSEPVKREDGSMGWVVVHHSLDGREVSE</sequence>
<dbReference type="RefSeq" id="WP_166535086.1">
    <property type="nucleotide sequence ID" value="NZ_VNHW01000020.1"/>
</dbReference>
<organism evidence="1 2">
    <name type="scientific">Blastococcus xanthinilyticus</name>
    <dbReference type="NCBI Taxonomy" id="1564164"/>
    <lineage>
        <taxon>Bacteria</taxon>
        <taxon>Bacillati</taxon>
        <taxon>Actinomycetota</taxon>
        <taxon>Actinomycetes</taxon>
        <taxon>Geodermatophilales</taxon>
        <taxon>Geodermatophilaceae</taxon>
        <taxon>Blastococcus</taxon>
    </lineage>
</organism>
<proteinExistence type="predicted"/>
<dbReference type="AlphaFoldDB" id="A0A5S5CQ87"/>
<protein>
    <submittedName>
        <fullName evidence="1">Uncharacterized protein</fullName>
    </submittedName>
</protein>